<feature type="signal peptide" evidence="2">
    <location>
        <begin position="1"/>
        <end position="26"/>
    </location>
</feature>
<keyword evidence="4" id="KW-1185">Reference proteome</keyword>
<proteinExistence type="predicted"/>
<dbReference type="EMBL" id="JAGGLB010000067">
    <property type="protein sequence ID" value="MBP1997053.1"/>
    <property type="molecule type" value="Genomic_DNA"/>
</dbReference>
<protein>
    <submittedName>
        <fullName evidence="3">Multiple sugar transport system substrate-binding protein</fullName>
    </submittedName>
</protein>
<comment type="caution">
    <text evidence="3">The sequence shown here is derived from an EMBL/GenBank/DDBJ whole genome shotgun (WGS) entry which is preliminary data.</text>
</comment>
<keyword evidence="3" id="KW-0813">Transport</keyword>
<dbReference type="Proteomes" id="UP001519287">
    <property type="component" value="Unassembled WGS sequence"/>
</dbReference>
<dbReference type="Gene3D" id="3.40.190.10">
    <property type="entry name" value="Periplasmic binding protein-like II"/>
    <property type="match status" value="1"/>
</dbReference>
<name>A0ABS4JB40_9BACL</name>
<dbReference type="PANTHER" id="PTHR43649">
    <property type="entry name" value="ARABINOSE-BINDING PROTEIN-RELATED"/>
    <property type="match status" value="1"/>
</dbReference>
<dbReference type="InterPro" id="IPR006059">
    <property type="entry name" value="SBP"/>
</dbReference>
<dbReference type="PROSITE" id="PS51257">
    <property type="entry name" value="PROKAR_LIPOPROTEIN"/>
    <property type="match status" value="1"/>
</dbReference>
<feature type="chain" id="PRO_5045284664" evidence="2">
    <location>
        <begin position="27"/>
        <end position="459"/>
    </location>
</feature>
<accession>A0ABS4JB40</accession>
<keyword evidence="3" id="KW-0762">Sugar transport</keyword>
<evidence type="ECO:0000256" key="2">
    <source>
        <dbReference type="SAM" id="SignalP"/>
    </source>
</evidence>
<reference evidence="3 4" key="1">
    <citation type="submission" date="2021-03" db="EMBL/GenBank/DDBJ databases">
        <title>Genomic Encyclopedia of Type Strains, Phase IV (KMG-IV): sequencing the most valuable type-strain genomes for metagenomic binning, comparative biology and taxonomic classification.</title>
        <authorList>
            <person name="Goeker M."/>
        </authorList>
    </citation>
    <scope>NUCLEOTIDE SEQUENCE [LARGE SCALE GENOMIC DNA]</scope>
    <source>
        <strain evidence="3 4">DSM 26048</strain>
    </source>
</reference>
<dbReference type="SUPFAM" id="SSF53850">
    <property type="entry name" value="Periplasmic binding protein-like II"/>
    <property type="match status" value="1"/>
</dbReference>
<feature type="region of interest" description="Disordered" evidence="1">
    <location>
        <begin position="32"/>
        <end position="51"/>
    </location>
</feature>
<organism evidence="3 4">
    <name type="scientific">Paenibacillus eucommiae</name>
    <dbReference type="NCBI Taxonomy" id="1355755"/>
    <lineage>
        <taxon>Bacteria</taxon>
        <taxon>Bacillati</taxon>
        <taxon>Bacillota</taxon>
        <taxon>Bacilli</taxon>
        <taxon>Bacillales</taxon>
        <taxon>Paenibacillaceae</taxon>
        <taxon>Paenibacillus</taxon>
    </lineage>
</organism>
<dbReference type="Pfam" id="PF01547">
    <property type="entry name" value="SBP_bac_1"/>
    <property type="match status" value="1"/>
</dbReference>
<sequence length="459" mass="51502">MFKKWGRYILASILTVSLLTACSGNAGVEPVNTETTKVKESLKPQESPKPQEPVEITIMHHNGAWSEEQTAKAFAEPIMKKYPHIKVKAIGFKGKSLDEELAEMVVTGNLPDLIMTTAGLGYDTTIRKYKGEYDLSPLIQQYNYDLDQLDPAALQVVQNLSGNKELYSLPIYMSPNTLYYNKAIFEKFGVAFPKEGMTWDDVYDLTKKLTRNENGVQYRGFMLSGFHLMRLNQVSQKMFDSTEEKVAFDTPEYKNYLKDIFRIYDLPGYDMDQVLQAANLDLFLKDQTVAMLEPGGVLIDEEALAGLGDQWDFTSFPSLKDKAGAGYQPYPFIISMFNSSKHKEEAFQAMAYLTSAEFQTEATKQGKLLPVLKDKSMVALFGQDSAFYKGKNVGALLPKQFTPVPDEPSSEYTSIAQSELMNIYASAVHGRVELNTAFREATESANKKIQEMKAAKGTQ</sequence>
<gene>
    <name evidence="3" type="ORF">J2Z66_008731</name>
</gene>
<evidence type="ECO:0000256" key="1">
    <source>
        <dbReference type="SAM" id="MobiDB-lite"/>
    </source>
</evidence>
<evidence type="ECO:0000313" key="4">
    <source>
        <dbReference type="Proteomes" id="UP001519287"/>
    </source>
</evidence>
<dbReference type="InterPro" id="IPR050490">
    <property type="entry name" value="Bact_solute-bd_prot1"/>
</dbReference>
<evidence type="ECO:0000313" key="3">
    <source>
        <dbReference type="EMBL" id="MBP1997053.1"/>
    </source>
</evidence>
<dbReference type="RefSeq" id="WP_209980021.1">
    <property type="nucleotide sequence ID" value="NZ_JAGGLB010000067.1"/>
</dbReference>
<keyword evidence="2" id="KW-0732">Signal</keyword>